<keyword evidence="1" id="KW-0472">Membrane</keyword>
<feature type="region of interest" description="Disordered" evidence="2">
    <location>
        <begin position="241"/>
        <end position="283"/>
    </location>
</feature>
<evidence type="ECO:0000313" key="4">
    <source>
        <dbReference type="EMBL" id="MEE2036502.1"/>
    </source>
</evidence>
<keyword evidence="1" id="KW-1133">Transmembrane helix</keyword>
<evidence type="ECO:0000259" key="3">
    <source>
        <dbReference type="PROSITE" id="PS50924"/>
    </source>
</evidence>
<keyword evidence="1" id="KW-0812">Transmembrane</keyword>
<feature type="domain" description="MHYT" evidence="3">
    <location>
        <begin position="7"/>
        <end position="196"/>
    </location>
</feature>
<gene>
    <name evidence="4" type="ORF">Q8791_04600</name>
</gene>
<feature type="transmembrane region" description="Helical" evidence="1">
    <location>
        <begin position="108"/>
        <end position="127"/>
    </location>
</feature>
<dbReference type="EMBL" id="JAUZMY010000003">
    <property type="protein sequence ID" value="MEE2036502.1"/>
    <property type="molecule type" value="Genomic_DNA"/>
</dbReference>
<name>A0ABU7K359_9ACTN</name>
<feature type="transmembrane region" description="Helical" evidence="1">
    <location>
        <begin position="13"/>
        <end position="31"/>
    </location>
</feature>
<feature type="transmembrane region" description="Helical" evidence="1">
    <location>
        <begin position="214"/>
        <end position="237"/>
    </location>
</feature>
<feature type="transmembrane region" description="Helical" evidence="1">
    <location>
        <begin position="80"/>
        <end position="101"/>
    </location>
</feature>
<dbReference type="Pfam" id="PF03707">
    <property type="entry name" value="MHYT"/>
    <property type="match status" value="3"/>
</dbReference>
<accession>A0ABU7K359</accession>
<keyword evidence="5" id="KW-1185">Reference proteome</keyword>
<evidence type="ECO:0000313" key="5">
    <source>
        <dbReference type="Proteomes" id="UP001356095"/>
    </source>
</evidence>
<feature type="transmembrane region" description="Helical" evidence="1">
    <location>
        <begin position="43"/>
        <end position="68"/>
    </location>
</feature>
<feature type="transmembrane region" description="Helical" evidence="1">
    <location>
        <begin position="142"/>
        <end position="161"/>
    </location>
</feature>
<dbReference type="PANTHER" id="PTHR35152">
    <property type="entry name" value="DOMAIN SIGNALLING PROTEIN, PUTATIVE (AFU_ORTHOLOGUE AFUA_5G11310)-RELATED"/>
    <property type="match status" value="1"/>
</dbReference>
<feature type="compositionally biased region" description="Basic and acidic residues" evidence="2">
    <location>
        <begin position="241"/>
        <end position="254"/>
    </location>
</feature>
<sequence>MIEHFTHGPLTPAVAYAVSVIGSFVGLMFAARARNSRGAARGTWLTFSALCLGGTAVWSMHFIAMLGFHVPGLSIRYDATLTIASGLLAVVAMGLAQYLTVIHRGTGWLLAGGAIAGAGIVAMHYMGMASINMHGHLGHDPLFVGLAVVVALVAATVALWFTQRLKGVPSILLASLVMGVAVSSMHYTGMFGMHVTVNESAGAASVPGSTAPELLLPLVVGLFVFLLVCSLLLMLGVDDSAPRRGSQADRRDGEPVPDTASPAEGTGRYNARHSTGSAWDRPA</sequence>
<reference evidence="4 5" key="1">
    <citation type="submission" date="2023-08" db="EMBL/GenBank/DDBJ databases">
        <authorList>
            <person name="Girao M."/>
            <person name="Carvalho M.F."/>
        </authorList>
    </citation>
    <scope>NUCLEOTIDE SEQUENCE [LARGE SCALE GENOMIC DNA]</scope>
    <source>
        <strain evidence="4 5">CT-R113</strain>
    </source>
</reference>
<dbReference type="RefSeq" id="WP_330090300.1">
    <property type="nucleotide sequence ID" value="NZ_JAUZMY010000003.1"/>
</dbReference>
<dbReference type="Proteomes" id="UP001356095">
    <property type="component" value="Unassembled WGS sequence"/>
</dbReference>
<dbReference type="PROSITE" id="PS50924">
    <property type="entry name" value="MHYT"/>
    <property type="match status" value="1"/>
</dbReference>
<dbReference type="InterPro" id="IPR005330">
    <property type="entry name" value="MHYT_dom"/>
</dbReference>
<organism evidence="4 5">
    <name type="scientific">Nocardiopsis codii</name>
    <dbReference type="NCBI Taxonomy" id="3065942"/>
    <lineage>
        <taxon>Bacteria</taxon>
        <taxon>Bacillati</taxon>
        <taxon>Actinomycetota</taxon>
        <taxon>Actinomycetes</taxon>
        <taxon>Streptosporangiales</taxon>
        <taxon>Nocardiopsidaceae</taxon>
        <taxon>Nocardiopsis</taxon>
    </lineage>
</organism>
<dbReference type="PANTHER" id="PTHR35152:SF1">
    <property type="entry name" value="DOMAIN SIGNALLING PROTEIN, PUTATIVE (AFU_ORTHOLOGUE AFUA_5G11310)-RELATED"/>
    <property type="match status" value="1"/>
</dbReference>
<proteinExistence type="predicted"/>
<feature type="transmembrane region" description="Helical" evidence="1">
    <location>
        <begin position="173"/>
        <end position="194"/>
    </location>
</feature>
<evidence type="ECO:0000256" key="2">
    <source>
        <dbReference type="SAM" id="MobiDB-lite"/>
    </source>
</evidence>
<evidence type="ECO:0000256" key="1">
    <source>
        <dbReference type="PROSITE-ProRule" id="PRU00244"/>
    </source>
</evidence>
<comment type="caution">
    <text evidence="4">The sequence shown here is derived from an EMBL/GenBank/DDBJ whole genome shotgun (WGS) entry which is preliminary data.</text>
</comment>
<protein>
    <submittedName>
        <fullName evidence="4">MHYT domain-containing protein</fullName>
    </submittedName>
</protein>